<dbReference type="EMBL" id="KZ613952">
    <property type="protein sequence ID" value="PMD35556.1"/>
    <property type="molecule type" value="Genomic_DNA"/>
</dbReference>
<feature type="region of interest" description="Disordered" evidence="1">
    <location>
        <begin position="99"/>
        <end position="130"/>
    </location>
</feature>
<gene>
    <name evidence="2" type="ORF">L207DRAFT_516506</name>
</gene>
<accession>A0A2J6RAK6</accession>
<sequence>MSKLLRAAVQTETYLLKRRSHRFLMISRRAQGEVLSSSPSHLLTSFLRNSSPLQLQASFIKFVLVSGEIKVLLPLYQDRIASRHHLDLIYDCLTQKSLNTNPSKNTRRPKDRKTNRPKASRHTNSIERVPNKIITASRHQTTPANTTLLDLIQQTVKMPPPALVPVLSFDHPAHPISHLTLTLDATILRSWHDTSPYGLSDPKHPYYAVELLISSFPSPHNRVLARYSGSRLKRDALYQLKGRFYMSDLLDSNGNSNSYLHIDEAVRFQGPGTIKSFRPPRFVLVAEVLEVGRGREEGYAGDRVEVRWMTRDPYRRDMVYEQSCTLSFEESGKARREREGNGDVVGELCYLEGRMNGLDYRQLDWACTGIKIC</sequence>
<protein>
    <submittedName>
        <fullName evidence="2">Uncharacterized protein</fullName>
    </submittedName>
</protein>
<proteinExistence type="predicted"/>
<evidence type="ECO:0000256" key="1">
    <source>
        <dbReference type="SAM" id="MobiDB-lite"/>
    </source>
</evidence>
<name>A0A2J6RAK6_HYAVF</name>
<feature type="compositionally biased region" description="Basic residues" evidence="1">
    <location>
        <begin position="105"/>
        <end position="121"/>
    </location>
</feature>
<organism evidence="2 3">
    <name type="scientific">Hyaloscypha variabilis (strain UAMH 11265 / GT02V1 / F)</name>
    <name type="common">Meliniomyces variabilis</name>
    <dbReference type="NCBI Taxonomy" id="1149755"/>
    <lineage>
        <taxon>Eukaryota</taxon>
        <taxon>Fungi</taxon>
        <taxon>Dikarya</taxon>
        <taxon>Ascomycota</taxon>
        <taxon>Pezizomycotina</taxon>
        <taxon>Leotiomycetes</taxon>
        <taxon>Helotiales</taxon>
        <taxon>Hyaloscyphaceae</taxon>
        <taxon>Hyaloscypha</taxon>
        <taxon>Hyaloscypha variabilis</taxon>
    </lineage>
</organism>
<reference evidence="2 3" key="1">
    <citation type="submission" date="2016-04" db="EMBL/GenBank/DDBJ databases">
        <title>A degradative enzymes factory behind the ericoid mycorrhizal symbiosis.</title>
        <authorList>
            <consortium name="DOE Joint Genome Institute"/>
            <person name="Martino E."/>
            <person name="Morin E."/>
            <person name="Grelet G."/>
            <person name="Kuo A."/>
            <person name="Kohler A."/>
            <person name="Daghino S."/>
            <person name="Barry K."/>
            <person name="Choi C."/>
            <person name="Cichocki N."/>
            <person name="Clum A."/>
            <person name="Copeland A."/>
            <person name="Hainaut M."/>
            <person name="Haridas S."/>
            <person name="Labutti K."/>
            <person name="Lindquist E."/>
            <person name="Lipzen A."/>
            <person name="Khouja H.-R."/>
            <person name="Murat C."/>
            <person name="Ohm R."/>
            <person name="Olson A."/>
            <person name="Spatafora J."/>
            <person name="Veneault-Fourrey C."/>
            <person name="Henrissat B."/>
            <person name="Grigoriev I."/>
            <person name="Martin F."/>
            <person name="Perotto S."/>
        </authorList>
    </citation>
    <scope>NUCLEOTIDE SEQUENCE [LARGE SCALE GENOMIC DNA]</scope>
    <source>
        <strain evidence="2 3">F</strain>
    </source>
</reference>
<dbReference type="AlphaFoldDB" id="A0A2J6RAK6"/>
<keyword evidence="3" id="KW-1185">Reference proteome</keyword>
<dbReference type="OrthoDB" id="3468948at2759"/>
<evidence type="ECO:0000313" key="3">
    <source>
        <dbReference type="Proteomes" id="UP000235786"/>
    </source>
</evidence>
<evidence type="ECO:0000313" key="2">
    <source>
        <dbReference type="EMBL" id="PMD35556.1"/>
    </source>
</evidence>
<dbReference type="Proteomes" id="UP000235786">
    <property type="component" value="Unassembled WGS sequence"/>
</dbReference>